<dbReference type="SMART" id="SM00858">
    <property type="entry name" value="SAF"/>
    <property type="match status" value="1"/>
</dbReference>
<evidence type="ECO:0000313" key="4">
    <source>
        <dbReference type="EMBL" id="PRY02223.1"/>
    </source>
</evidence>
<feature type="domain" description="SAF" evidence="3">
    <location>
        <begin position="18"/>
        <end position="91"/>
    </location>
</feature>
<keyword evidence="5" id="KW-1185">Reference proteome</keyword>
<dbReference type="RefSeq" id="WP_106239388.1">
    <property type="nucleotide sequence ID" value="NZ_PVZC01000001.1"/>
</dbReference>
<dbReference type="GO" id="GO:0016829">
    <property type="term" value="F:lyase activity"/>
    <property type="evidence" value="ECO:0007669"/>
    <property type="project" value="UniProtKB-KW"/>
</dbReference>
<dbReference type="Pfam" id="PF20629">
    <property type="entry name" value="GD_AH_C"/>
    <property type="match status" value="1"/>
</dbReference>
<sequence>MSSPVPLAALAVLPERGDNTAVAVRTIEAGTAVVLPGAAEPVRLPHTVPEGHRFAVAAVPRGAGLLSWNTPFATAERDLAPGDYVCTGRMLEVLRERRMAGAFPGRPNARNRPLDPYVLDEAALPPGRPVEPHPEPGTFLGFDRGRGRGAGTRNHLVVLGMSSSTASFAEALAARFTGGASGGCDGVAAVAHTEGGTGRPGNNHELVLRTLGGFLAHPNAGAVLMVDAPGAEPSAAAVLRHLAEHGRPRPAVPHAVLTRTGSFAQDLDRGAETVRGWLPRLAAARRTELPLAGLRIALQCGGSDAFSGVSANPLAGAVARELIRHGGGAVLAETDELIGAERYLLDNVRDAATARRFLAAVERFKEQVARHGHTAETNVSGGNLHRGLYNIVIKSIGAARKRDPAVRLDHVLEYAEPLPGPGYAFMDSPGNDLESVAGQVASGCNLVFFTTGNGSITNFPFVPTVKLVSTTGRYRRLAAEMDVNAGAYLDGEPMAGLTARTFELAVRVASGERTAGERARHSQVSIWRDWRQTRPLPLLARGAAAAPAELADRELPGRPLPARAGAAAPDTGFLGLDGGAGPLPDQVALIMPTSICSGRIALRLAERLHRHPLRPSRFTRVVALPHTEGCGASGGPSEDTYARTVVGHLTHPLVRAALLLEHGCEKTHNDYFRERLAEAGADPGAFGWASIQGDGGLEAVAERVAAWFDGVLAAAAPLRTAPAPPGALRVALHAHGPVPDEAARAFGRFGAALVAAGGTVVVPSVSPLTASDAFLAEALGPGAAAPGPTLAYGQRALTPGWQVMRAPTEHWTETLTGLGATGAHLVAGHVTGTPPPAHRMVPLLRASADPGTLAAHGPDVDLRLRPDGSDWAQGLLEAAAAVASRERVPAASGPDVGFQVTRGLLGVSI</sequence>
<dbReference type="InterPro" id="IPR013974">
    <property type="entry name" value="SAF"/>
</dbReference>
<dbReference type="Proteomes" id="UP000237846">
    <property type="component" value="Unassembled WGS sequence"/>
</dbReference>
<comment type="caution">
    <text evidence="4">The sequence shown here is derived from an EMBL/GenBank/DDBJ whole genome shotgun (WGS) entry which is preliminary data.</text>
</comment>
<name>A0A2T0QEF0_9ACTN</name>
<proteinExistence type="inferred from homology"/>
<dbReference type="EMBL" id="PVZC01000001">
    <property type="protein sequence ID" value="PRY02223.1"/>
    <property type="molecule type" value="Genomic_DNA"/>
</dbReference>
<reference evidence="4 5" key="1">
    <citation type="submission" date="2018-03" db="EMBL/GenBank/DDBJ databases">
        <title>Genomic Encyclopedia of Archaeal and Bacterial Type Strains, Phase II (KMG-II): from individual species to whole genera.</title>
        <authorList>
            <person name="Goeker M."/>
        </authorList>
    </citation>
    <scope>NUCLEOTIDE SEQUENCE [LARGE SCALE GENOMIC DNA]</scope>
    <source>
        <strain evidence="4 5">DSM 45601</strain>
    </source>
</reference>
<dbReference type="PANTHER" id="PTHR30536:SF5">
    <property type="entry name" value="ALTRONATE DEHYDRATASE"/>
    <property type="match status" value="1"/>
</dbReference>
<evidence type="ECO:0000256" key="1">
    <source>
        <dbReference type="ARBA" id="ARBA00010986"/>
    </source>
</evidence>
<dbReference type="InterPro" id="IPR007392">
    <property type="entry name" value="GD_AH_second"/>
</dbReference>
<dbReference type="Gene3D" id="2.30.130.110">
    <property type="match status" value="1"/>
</dbReference>
<comment type="similarity">
    <text evidence="1">Belongs to the UxaA family.</text>
</comment>
<dbReference type="PANTHER" id="PTHR30536">
    <property type="entry name" value="ALTRONATE/GALACTARATE DEHYDRATASE"/>
    <property type="match status" value="1"/>
</dbReference>
<protein>
    <submittedName>
        <fullName evidence="4">Altronate dehydratase</fullName>
    </submittedName>
</protein>
<evidence type="ECO:0000313" key="5">
    <source>
        <dbReference type="Proteomes" id="UP000237846"/>
    </source>
</evidence>
<dbReference type="InterPro" id="IPR048332">
    <property type="entry name" value="GD_AH_C"/>
</dbReference>
<dbReference type="OrthoDB" id="9804574at2"/>
<keyword evidence="2" id="KW-0456">Lyase</keyword>
<evidence type="ECO:0000259" key="3">
    <source>
        <dbReference type="SMART" id="SM00858"/>
    </source>
</evidence>
<dbReference type="InterPro" id="IPR052172">
    <property type="entry name" value="UxaA_altronate/galactarate_dh"/>
</dbReference>
<organism evidence="4 5">
    <name type="scientific">Allonocardiopsis opalescens</name>
    <dbReference type="NCBI Taxonomy" id="1144618"/>
    <lineage>
        <taxon>Bacteria</taxon>
        <taxon>Bacillati</taxon>
        <taxon>Actinomycetota</taxon>
        <taxon>Actinomycetes</taxon>
        <taxon>Streptosporangiales</taxon>
        <taxon>Allonocardiopsis</taxon>
    </lineage>
</organism>
<gene>
    <name evidence="4" type="ORF">CLV72_101824</name>
</gene>
<accession>A0A2T0QEF0</accession>
<dbReference type="AlphaFoldDB" id="A0A2T0QEF0"/>
<dbReference type="Pfam" id="PF04295">
    <property type="entry name" value="GD_AH_second"/>
    <property type="match status" value="2"/>
</dbReference>
<evidence type="ECO:0000256" key="2">
    <source>
        <dbReference type="ARBA" id="ARBA00023239"/>
    </source>
</evidence>